<comment type="caution">
    <text evidence="2">The sequence shown here is derived from an EMBL/GenBank/DDBJ whole genome shotgun (WGS) entry which is preliminary data.</text>
</comment>
<dbReference type="AlphaFoldDB" id="A0A2V4C3G1"/>
<name>A0A2V4C3G1_9FLAO</name>
<gene>
    <name evidence="2" type="ORF">DMB68_01150</name>
</gene>
<protein>
    <submittedName>
        <fullName evidence="2">Uncharacterized protein</fullName>
    </submittedName>
</protein>
<evidence type="ECO:0000313" key="2">
    <source>
        <dbReference type="EMBL" id="PXY45828.1"/>
    </source>
</evidence>
<evidence type="ECO:0000256" key="1">
    <source>
        <dbReference type="SAM" id="Phobius"/>
    </source>
</evidence>
<dbReference type="RefSeq" id="WP_110344851.1">
    <property type="nucleotide sequence ID" value="NZ_QJHL01000001.1"/>
</dbReference>
<evidence type="ECO:0000313" key="3">
    <source>
        <dbReference type="Proteomes" id="UP000247681"/>
    </source>
</evidence>
<keyword evidence="1" id="KW-0472">Membrane</keyword>
<feature type="transmembrane region" description="Helical" evidence="1">
    <location>
        <begin position="65"/>
        <end position="82"/>
    </location>
</feature>
<dbReference type="EMBL" id="QJHL01000001">
    <property type="protein sequence ID" value="PXY45828.1"/>
    <property type="molecule type" value="Genomic_DNA"/>
</dbReference>
<dbReference type="OrthoDB" id="1356850at2"/>
<dbReference type="Proteomes" id="UP000247681">
    <property type="component" value="Unassembled WGS sequence"/>
</dbReference>
<sequence>MFITIFTDTIKFHYKSKNWQYHFNEIKELGLLKKKKKYFLENGAFIAVTVVAYYCMIFSDLIDLYYIIPTLLCYTFIIILRFDNASEFVYFVFVKDIYRKEIKIKIAAKDRPLIGEQIDHFLDHQFERSIKKTA</sequence>
<organism evidence="2 3">
    <name type="scientific">Flavobacterium hydrophilum</name>
    <dbReference type="NCBI Taxonomy" id="2211445"/>
    <lineage>
        <taxon>Bacteria</taxon>
        <taxon>Pseudomonadati</taxon>
        <taxon>Bacteroidota</taxon>
        <taxon>Flavobacteriia</taxon>
        <taxon>Flavobacteriales</taxon>
        <taxon>Flavobacteriaceae</taxon>
        <taxon>Flavobacterium</taxon>
    </lineage>
</organism>
<feature type="transmembrane region" description="Helical" evidence="1">
    <location>
        <begin position="39"/>
        <end position="59"/>
    </location>
</feature>
<accession>A0A2V4C3G1</accession>
<reference evidence="2 3" key="1">
    <citation type="submission" date="2018-05" db="EMBL/GenBank/DDBJ databases">
        <title>Flavobacterium sp. strain IMCC34758, incomplete genome.</title>
        <authorList>
            <person name="Joung Y."/>
        </authorList>
    </citation>
    <scope>NUCLEOTIDE SEQUENCE [LARGE SCALE GENOMIC DNA]</scope>
    <source>
        <strain evidence="2 3">IMCC34758</strain>
    </source>
</reference>
<proteinExistence type="predicted"/>
<keyword evidence="1" id="KW-0812">Transmembrane</keyword>
<keyword evidence="3" id="KW-1185">Reference proteome</keyword>
<keyword evidence="1" id="KW-1133">Transmembrane helix</keyword>